<reference evidence="3 5" key="1">
    <citation type="submission" date="2020-01" db="EMBL/GenBank/DDBJ databases">
        <title>the WGS Modestobacter muralis CPCC 204518.</title>
        <authorList>
            <person name="Jiang Z."/>
        </authorList>
    </citation>
    <scope>NUCLEOTIDE SEQUENCE [LARGE SCALE GENOMIC DNA]</scope>
    <source>
        <strain evidence="3 5">DSM 100205</strain>
    </source>
</reference>
<dbReference type="Proteomes" id="UP000468828">
    <property type="component" value="Unassembled WGS sequence"/>
</dbReference>
<gene>
    <name evidence="4" type="ORF">G3R41_16915</name>
    <name evidence="3" type="ORF">GCU67_16265</name>
</gene>
<dbReference type="RefSeq" id="WP_163612251.1">
    <property type="nucleotide sequence ID" value="NZ_JAAGWB010000051.1"/>
</dbReference>
<feature type="region of interest" description="Disordered" evidence="1">
    <location>
        <begin position="84"/>
        <end position="109"/>
    </location>
</feature>
<dbReference type="Proteomes" id="UP000471152">
    <property type="component" value="Unassembled WGS sequence"/>
</dbReference>
<feature type="compositionally biased region" description="Polar residues" evidence="1">
    <location>
        <begin position="98"/>
        <end position="109"/>
    </location>
</feature>
<evidence type="ECO:0000313" key="5">
    <source>
        <dbReference type="Proteomes" id="UP000468828"/>
    </source>
</evidence>
<dbReference type="EMBL" id="JAAGWH010000049">
    <property type="protein sequence ID" value="NEK95709.1"/>
    <property type="molecule type" value="Genomic_DNA"/>
</dbReference>
<sequence length="109" mass="11446">MAEDTPARGGTRPRPKTPDQQQHSGADVGWGITGTMLSGIIVWGGAGLALDRWLGTQFLALVGLLLGLGVAIYLIIMKYAPPVPPAGRGTGHNRPGGRSSQPRTQKGHR</sequence>
<reference evidence="4 6" key="2">
    <citation type="submission" date="2020-02" db="EMBL/GenBank/DDBJ databases">
        <title>The WGS of Modestobacter muralis DSM 100205.</title>
        <authorList>
            <person name="Jiang Z."/>
        </authorList>
    </citation>
    <scope>NUCLEOTIDE SEQUENCE [LARGE SCALE GENOMIC DNA]</scope>
    <source>
        <strain evidence="4 6">DSM 100205</strain>
    </source>
</reference>
<evidence type="ECO:0008006" key="7">
    <source>
        <dbReference type="Google" id="ProtNLM"/>
    </source>
</evidence>
<feature type="transmembrane region" description="Helical" evidence="2">
    <location>
        <begin position="58"/>
        <end position="76"/>
    </location>
</feature>
<name>A0A6P0H9R1_9ACTN</name>
<protein>
    <recommendedName>
        <fullName evidence="7">AtpZ/AtpI family protein</fullName>
    </recommendedName>
</protein>
<keyword evidence="2" id="KW-1133">Transmembrane helix</keyword>
<keyword evidence="5" id="KW-1185">Reference proteome</keyword>
<evidence type="ECO:0000256" key="2">
    <source>
        <dbReference type="SAM" id="Phobius"/>
    </source>
</evidence>
<keyword evidence="2" id="KW-0812">Transmembrane</keyword>
<comment type="caution">
    <text evidence="4">The sequence shown here is derived from an EMBL/GenBank/DDBJ whole genome shotgun (WGS) entry which is preliminary data.</text>
</comment>
<proteinExistence type="predicted"/>
<evidence type="ECO:0000256" key="1">
    <source>
        <dbReference type="SAM" id="MobiDB-lite"/>
    </source>
</evidence>
<feature type="transmembrane region" description="Helical" evidence="2">
    <location>
        <begin position="28"/>
        <end position="46"/>
    </location>
</feature>
<evidence type="ECO:0000313" key="4">
    <source>
        <dbReference type="EMBL" id="NEN52597.1"/>
    </source>
</evidence>
<organism evidence="4 6">
    <name type="scientific">Modestobacter muralis</name>
    <dbReference type="NCBI Taxonomy" id="1608614"/>
    <lineage>
        <taxon>Bacteria</taxon>
        <taxon>Bacillati</taxon>
        <taxon>Actinomycetota</taxon>
        <taxon>Actinomycetes</taxon>
        <taxon>Geodermatophilales</taxon>
        <taxon>Geodermatophilaceae</taxon>
        <taxon>Modestobacter</taxon>
    </lineage>
</organism>
<dbReference type="EMBL" id="JAAGWB010000051">
    <property type="protein sequence ID" value="NEN52597.1"/>
    <property type="molecule type" value="Genomic_DNA"/>
</dbReference>
<accession>A0A6P0H9R1</accession>
<evidence type="ECO:0000313" key="6">
    <source>
        <dbReference type="Proteomes" id="UP000471152"/>
    </source>
</evidence>
<keyword evidence="2" id="KW-0472">Membrane</keyword>
<dbReference type="AlphaFoldDB" id="A0A6P0H9R1"/>
<evidence type="ECO:0000313" key="3">
    <source>
        <dbReference type="EMBL" id="NEK95709.1"/>
    </source>
</evidence>
<feature type="region of interest" description="Disordered" evidence="1">
    <location>
        <begin position="1"/>
        <end position="28"/>
    </location>
</feature>